<evidence type="ECO:0000313" key="1">
    <source>
        <dbReference type="EMBL" id="CAB5195104.1"/>
    </source>
</evidence>
<sequence length="67" mass="7770">MAKIVVHYKPPMFIPDWTKGYKVYVIDHPRLGCRMIETSPVTKDYGNGIFETAYVVYHPMDGDFNDT</sequence>
<reference evidence="1" key="1">
    <citation type="submission" date="2020-05" db="EMBL/GenBank/DDBJ databases">
        <authorList>
            <person name="Chiriac C."/>
            <person name="Salcher M."/>
            <person name="Ghai R."/>
            <person name="Kavagutti S V."/>
        </authorList>
    </citation>
    <scope>NUCLEOTIDE SEQUENCE</scope>
</reference>
<accession>A0A6J7WC40</accession>
<name>A0A6J7WC40_9CAUD</name>
<protein>
    <submittedName>
        <fullName evidence="1">Uncharacterized protein</fullName>
    </submittedName>
</protein>
<dbReference type="EMBL" id="LR798224">
    <property type="protein sequence ID" value="CAB5195104.1"/>
    <property type="molecule type" value="Genomic_DNA"/>
</dbReference>
<proteinExistence type="predicted"/>
<organism evidence="1">
    <name type="scientific">uncultured Caudovirales phage</name>
    <dbReference type="NCBI Taxonomy" id="2100421"/>
    <lineage>
        <taxon>Viruses</taxon>
        <taxon>Duplodnaviria</taxon>
        <taxon>Heunggongvirae</taxon>
        <taxon>Uroviricota</taxon>
        <taxon>Caudoviricetes</taxon>
        <taxon>Peduoviridae</taxon>
        <taxon>Maltschvirus</taxon>
        <taxon>Maltschvirus maltsch</taxon>
    </lineage>
</organism>
<gene>
    <name evidence="1" type="ORF">UFOVP176_59</name>
</gene>